<accession>A0A9P6QVB7</accession>
<protein>
    <submittedName>
        <fullName evidence="2">Uncharacterized protein</fullName>
    </submittedName>
</protein>
<evidence type="ECO:0000256" key="1">
    <source>
        <dbReference type="SAM" id="MobiDB-lite"/>
    </source>
</evidence>
<dbReference type="EMBL" id="JAAAIN010002462">
    <property type="protein sequence ID" value="KAG0292959.1"/>
    <property type="molecule type" value="Genomic_DNA"/>
</dbReference>
<feature type="compositionally biased region" description="Low complexity" evidence="1">
    <location>
        <begin position="7"/>
        <end position="20"/>
    </location>
</feature>
<gene>
    <name evidence="2" type="ORF">BGZ97_005470</name>
</gene>
<dbReference type="Proteomes" id="UP000823405">
    <property type="component" value="Unassembled WGS sequence"/>
</dbReference>
<organism evidence="2 3">
    <name type="scientific">Linnemannia gamsii</name>
    <dbReference type="NCBI Taxonomy" id="64522"/>
    <lineage>
        <taxon>Eukaryota</taxon>
        <taxon>Fungi</taxon>
        <taxon>Fungi incertae sedis</taxon>
        <taxon>Mucoromycota</taxon>
        <taxon>Mortierellomycotina</taxon>
        <taxon>Mortierellomycetes</taxon>
        <taxon>Mortierellales</taxon>
        <taxon>Mortierellaceae</taxon>
        <taxon>Linnemannia</taxon>
    </lineage>
</organism>
<comment type="caution">
    <text evidence="2">The sequence shown here is derived from an EMBL/GenBank/DDBJ whole genome shotgun (WGS) entry which is preliminary data.</text>
</comment>
<dbReference type="AlphaFoldDB" id="A0A9P6QVB7"/>
<feature type="region of interest" description="Disordered" evidence="1">
    <location>
        <begin position="1"/>
        <end position="31"/>
    </location>
</feature>
<evidence type="ECO:0000313" key="2">
    <source>
        <dbReference type="EMBL" id="KAG0292959.1"/>
    </source>
</evidence>
<evidence type="ECO:0000313" key="3">
    <source>
        <dbReference type="Proteomes" id="UP000823405"/>
    </source>
</evidence>
<reference evidence="2" key="1">
    <citation type="journal article" date="2020" name="Fungal Divers.">
        <title>Resolving the Mortierellaceae phylogeny through synthesis of multi-gene phylogenetics and phylogenomics.</title>
        <authorList>
            <person name="Vandepol N."/>
            <person name="Liber J."/>
            <person name="Desiro A."/>
            <person name="Na H."/>
            <person name="Kennedy M."/>
            <person name="Barry K."/>
            <person name="Grigoriev I.V."/>
            <person name="Miller A.N."/>
            <person name="O'Donnell K."/>
            <person name="Stajich J.E."/>
            <person name="Bonito G."/>
        </authorList>
    </citation>
    <scope>NUCLEOTIDE SEQUENCE</scope>
    <source>
        <strain evidence="2">NVP60</strain>
    </source>
</reference>
<keyword evidence="3" id="KW-1185">Reference proteome</keyword>
<name>A0A9P6QVB7_9FUNG</name>
<proteinExistence type="predicted"/>
<sequence>MSPPAPESSSIPAPESSLIPTPVSSSIPAPESSLIPALTPPPAVADPLVPSLVIPPVAPMPPFKFVRELNRVRDVWDEILRFKEYKLRDKFLGYSRTKEGYTQYRSEMHYINKRLYLEKEIQWIQSHYNNSLQGALLQASVEMHDSGLGHGRTTMASYLDQLKTPRHVREARAADVANRLEQIGLNADDIYDD</sequence>